<organism evidence="3 4">
    <name type="scientific">Candidatus Aquicultor primus</name>
    <dbReference type="NCBI Taxonomy" id="1797195"/>
    <lineage>
        <taxon>Bacteria</taxon>
        <taxon>Bacillati</taxon>
        <taxon>Actinomycetota</taxon>
        <taxon>Candidatus Aquicultoria</taxon>
        <taxon>Candidatus Aquicultorales</taxon>
        <taxon>Candidatus Aquicultoraceae</taxon>
        <taxon>Candidatus Aquicultor</taxon>
    </lineage>
</organism>
<dbReference type="GO" id="GO:0004674">
    <property type="term" value="F:protein serine/threonine kinase activity"/>
    <property type="evidence" value="ECO:0007669"/>
    <property type="project" value="UniProtKB-KW"/>
</dbReference>
<dbReference type="InterPro" id="IPR036890">
    <property type="entry name" value="HATPase_C_sf"/>
</dbReference>
<dbReference type="Proteomes" id="UP000178086">
    <property type="component" value="Unassembled WGS sequence"/>
</dbReference>
<keyword evidence="1" id="KW-0723">Serine/threonine-protein kinase</keyword>
<reference evidence="3 4" key="1">
    <citation type="journal article" date="2016" name="Nat. Commun.">
        <title>Thousands of microbial genomes shed light on interconnected biogeochemical processes in an aquifer system.</title>
        <authorList>
            <person name="Anantharaman K."/>
            <person name="Brown C.T."/>
            <person name="Hug L.A."/>
            <person name="Sharon I."/>
            <person name="Castelle C.J."/>
            <person name="Probst A.J."/>
            <person name="Thomas B.C."/>
            <person name="Singh A."/>
            <person name="Wilkins M.J."/>
            <person name="Karaoz U."/>
            <person name="Brodie E.L."/>
            <person name="Williams K.H."/>
            <person name="Hubbard S.S."/>
            <person name="Banfield J.F."/>
        </authorList>
    </citation>
    <scope>NUCLEOTIDE SEQUENCE [LARGE SCALE GENOMIC DNA]</scope>
</reference>
<dbReference type="EMBL" id="MELI01000030">
    <property type="protein sequence ID" value="OFW34831.1"/>
    <property type="molecule type" value="Genomic_DNA"/>
</dbReference>
<dbReference type="PANTHER" id="PTHR35526">
    <property type="entry name" value="ANTI-SIGMA-F FACTOR RSBW-RELATED"/>
    <property type="match status" value="1"/>
</dbReference>
<name>A0A1F2UPF2_9ACTN</name>
<dbReference type="CDD" id="cd16936">
    <property type="entry name" value="HATPase_RsbW-like"/>
    <property type="match status" value="1"/>
</dbReference>
<proteinExistence type="predicted"/>
<feature type="domain" description="Histidine kinase/HSP90-like ATPase" evidence="2">
    <location>
        <begin position="12"/>
        <end position="124"/>
    </location>
</feature>
<dbReference type="InterPro" id="IPR003594">
    <property type="entry name" value="HATPase_dom"/>
</dbReference>
<evidence type="ECO:0000313" key="3">
    <source>
        <dbReference type="EMBL" id="OFW34831.1"/>
    </source>
</evidence>
<sequence length="130" mass="14635">MEQENYFYVVDSKPENLARIRDYFKDIANTNNIVDEDSYDILVSIGEATTNAIEHGRGGDVEVEFDLVEDVLTVCVRSNGAFVKNIPLPEEDGFRGRGILLMLALMDQVTIDEQQDSVTVVMSKRFKRAG</sequence>
<evidence type="ECO:0000256" key="1">
    <source>
        <dbReference type="ARBA" id="ARBA00022527"/>
    </source>
</evidence>
<accession>A0A1F2UPF2</accession>
<dbReference type="SUPFAM" id="SSF55874">
    <property type="entry name" value="ATPase domain of HSP90 chaperone/DNA topoisomerase II/histidine kinase"/>
    <property type="match status" value="1"/>
</dbReference>
<dbReference type="Gene3D" id="3.30.565.10">
    <property type="entry name" value="Histidine kinase-like ATPase, C-terminal domain"/>
    <property type="match status" value="1"/>
</dbReference>
<comment type="caution">
    <text evidence="3">The sequence shown here is derived from an EMBL/GenBank/DDBJ whole genome shotgun (WGS) entry which is preliminary data.</text>
</comment>
<keyword evidence="1" id="KW-0808">Transferase</keyword>
<protein>
    <recommendedName>
        <fullName evidence="2">Histidine kinase/HSP90-like ATPase domain-containing protein</fullName>
    </recommendedName>
</protein>
<dbReference type="AlphaFoldDB" id="A0A1F2UPF2"/>
<gene>
    <name evidence="3" type="ORF">A2074_02935</name>
</gene>
<evidence type="ECO:0000313" key="4">
    <source>
        <dbReference type="Proteomes" id="UP000178086"/>
    </source>
</evidence>
<dbReference type="InterPro" id="IPR050267">
    <property type="entry name" value="Anti-sigma-factor_SerPK"/>
</dbReference>
<keyword evidence="1" id="KW-0418">Kinase</keyword>
<dbReference type="PANTHER" id="PTHR35526:SF3">
    <property type="entry name" value="ANTI-SIGMA-F FACTOR RSBW"/>
    <property type="match status" value="1"/>
</dbReference>
<dbReference type="Pfam" id="PF13581">
    <property type="entry name" value="HATPase_c_2"/>
    <property type="match status" value="1"/>
</dbReference>
<evidence type="ECO:0000259" key="2">
    <source>
        <dbReference type="Pfam" id="PF13581"/>
    </source>
</evidence>